<dbReference type="Pfam" id="PF01594">
    <property type="entry name" value="AI-2E_transport"/>
    <property type="match status" value="1"/>
</dbReference>
<evidence type="ECO:0000256" key="4">
    <source>
        <dbReference type="ARBA" id="ARBA00022989"/>
    </source>
</evidence>
<evidence type="ECO:0000313" key="8">
    <source>
        <dbReference type="Proteomes" id="UP001165962"/>
    </source>
</evidence>
<keyword evidence="3 6" id="KW-0812">Transmembrane</keyword>
<evidence type="ECO:0000256" key="5">
    <source>
        <dbReference type="ARBA" id="ARBA00023136"/>
    </source>
</evidence>
<reference evidence="7" key="1">
    <citation type="submission" date="2020-03" db="EMBL/GenBank/DDBJ databases">
        <title>Draft sequencing of Paenibacilllus sp. S3N08.</title>
        <authorList>
            <person name="Kim D.-U."/>
        </authorList>
    </citation>
    <scope>NUCLEOTIDE SEQUENCE</scope>
    <source>
        <strain evidence="7">S3N08</strain>
    </source>
</reference>
<keyword evidence="4 6" id="KW-1133">Transmembrane helix</keyword>
<dbReference type="RefSeq" id="WP_166147566.1">
    <property type="nucleotide sequence ID" value="NZ_JAAOIW010000002.1"/>
</dbReference>
<feature type="transmembrane region" description="Helical" evidence="6">
    <location>
        <begin position="260"/>
        <end position="282"/>
    </location>
</feature>
<feature type="transmembrane region" description="Helical" evidence="6">
    <location>
        <begin position="226"/>
        <end position="248"/>
    </location>
</feature>
<dbReference type="Proteomes" id="UP001165962">
    <property type="component" value="Unassembled WGS sequence"/>
</dbReference>
<keyword evidence="8" id="KW-1185">Reference proteome</keyword>
<feature type="transmembrane region" description="Helical" evidence="6">
    <location>
        <begin position="16"/>
        <end position="46"/>
    </location>
</feature>
<evidence type="ECO:0000256" key="1">
    <source>
        <dbReference type="ARBA" id="ARBA00004141"/>
    </source>
</evidence>
<comment type="caution">
    <text evidence="7">The sequence shown here is derived from an EMBL/GenBank/DDBJ whole genome shotgun (WGS) entry which is preliminary data.</text>
</comment>
<dbReference type="PANTHER" id="PTHR21716:SF62">
    <property type="entry name" value="TRANSPORT PROTEIN YDBI-RELATED"/>
    <property type="match status" value="1"/>
</dbReference>
<name>A0ABX0J635_9BACL</name>
<evidence type="ECO:0000256" key="6">
    <source>
        <dbReference type="SAM" id="Phobius"/>
    </source>
</evidence>
<feature type="transmembrane region" description="Helical" evidence="6">
    <location>
        <begin position="67"/>
        <end position="88"/>
    </location>
</feature>
<accession>A0ABX0J635</accession>
<comment type="similarity">
    <text evidence="2">Belongs to the autoinducer-2 exporter (AI-2E) (TC 2.A.86) family.</text>
</comment>
<evidence type="ECO:0000256" key="3">
    <source>
        <dbReference type="ARBA" id="ARBA00022692"/>
    </source>
</evidence>
<feature type="transmembrane region" description="Helical" evidence="6">
    <location>
        <begin position="144"/>
        <end position="160"/>
    </location>
</feature>
<evidence type="ECO:0000313" key="7">
    <source>
        <dbReference type="EMBL" id="NHN29529.1"/>
    </source>
</evidence>
<gene>
    <name evidence="7" type="ORF">G9U52_06740</name>
</gene>
<keyword evidence="5 6" id="KW-0472">Membrane</keyword>
<organism evidence="7 8">
    <name type="scientific">Paenibacillus agricola</name>
    <dbReference type="NCBI Taxonomy" id="2716264"/>
    <lineage>
        <taxon>Bacteria</taxon>
        <taxon>Bacillati</taxon>
        <taxon>Bacillota</taxon>
        <taxon>Bacilli</taxon>
        <taxon>Bacillales</taxon>
        <taxon>Paenibacillaceae</taxon>
        <taxon>Paenibacillus</taxon>
    </lineage>
</organism>
<proteinExistence type="inferred from homology"/>
<feature type="transmembrane region" description="Helical" evidence="6">
    <location>
        <begin position="294"/>
        <end position="327"/>
    </location>
</feature>
<protein>
    <submittedName>
        <fullName evidence="7">AI-2E family transporter</fullName>
    </submittedName>
</protein>
<feature type="transmembrane region" description="Helical" evidence="6">
    <location>
        <begin position="198"/>
        <end position="220"/>
    </location>
</feature>
<evidence type="ECO:0000256" key="2">
    <source>
        <dbReference type="ARBA" id="ARBA00009773"/>
    </source>
</evidence>
<sequence length="350" mass="40104">MEFLKNLFMNVTVKRFAILILISLLLISLGGMLNLILLTFLLAYIINSLQVYISFKLSRFIRINDKVVVVAIYVVLIVLLVAGVSNVLPKIIAQSKAISDMLIHRYNKPADDWISEYLMNTLVGLDLQSYSKQGLGYVFKVGDWGKTFFLSVLLSLFFLLEKKRIKSFTDKFRDSKIAWLYTEVEYFSRKFIVSFGKVIEAQILIAIFNTILTTIGLWILGFHYLVALSIVVFLLSLIPVAGVIISLIPLGILALQHGGFIMLVYLFIMIMIIHAFESYFLNPRLMSSKTKLPMFYTFVILIFSEHYFGIWGLIIGVPVFVFMLDILDVDYMTAGQRRLAEKEHIEELKD</sequence>
<dbReference type="InterPro" id="IPR002549">
    <property type="entry name" value="AI-2E-like"/>
</dbReference>
<comment type="subcellular location">
    <subcellularLocation>
        <location evidence="1">Membrane</location>
        <topology evidence="1">Multi-pass membrane protein</topology>
    </subcellularLocation>
</comment>
<dbReference type="EMBL" id="JAAOIW010000002">
    <property type="protein sequence ID" value="NHN29529.1"/>
    <property type="molecule type" value="Genomic_DNA"/>
</dbReference>
<dbReference type="PANTHER" id="PTHR21716">
    <property type="entry name" value="TRANSMEMBRANE PROTEIN"/>
    <property type="match status" value="1"/>
</dbReference>